<dbReference type="Pfam" id="PF01042">
    <property type="entry name" value="Ribonuc_L-PSP"/>
    <property type="match status" value="1"/>
</dbReference>
<organism evidence="2 3">
    <name type="scientific">Saccharomycopsis crataegensis</name>
    <dbReference type="NCBI Taxonomy" id="43959"/>
    <lineage>
        <taxon>Eukaryota</taxon>
        <taxon>Fungi</taxon>
        <taxon>Dikarya</taxon>
        <taxon>Ascomycota</taxon>
        <taxon>Saccharomycotina</taxon>
        <taxon>Saccharomycetes</taxon>
        <taxon>Saccharomycopsidaceae</taxon>
        <taxon>Saccharomycopsis</taxon>
    </lineage>
</organism>
<gene>
    <name evidence="2" type="ORF">DASC09_037760</name>
</gene>
<dbReference type="CDD" id="cd00448">
    <property type="entry name" value="YjgF_YER057c_UK114_family"/>
    <property type="match status" value="1"/>
</dbReference>
<dbReference type="InterPro" id="IPR035959">
    <property type="entry name" value="RutC-like_sf"/>
</dbReference>
<dbReference type="EMBL" id="BTFZ01000011">
    <property type="protein sequence ID" value="GMM36451.1"/>
    <property type="molecule type" value="Genomic_DNA"/>
</dbReference>
<dbReference type="Proteomes" id="UP001360560">
    <property type="component" value="Unassembled WGS sequence"/>
</dbReference>
<dbReference type="GeneID" id="90074426"/>
<comment type="caution">
    <text evidence="2">The sequence shown here is derived from an EMBL/GenBank/DDBJ whole genome shotgun (WGS) entry which is preliminary data.</text>
</comment>
<dbReference type="GO" id="GO:0019239">
    <property type="term" value="F:deaminase activity"/>
    <property type="evidence" value="ECO:0007669"/>
    <property type="project" value="TreeGrafter"/>
</dbReference>
<dbReference type="InterPro" id="IPR006175">
    <property type="entry name" value="YjgF/YER057c/UK114"/>
</dbReference>
<protein>
    <submittedName>
        <fullName evidence="2">Uncharacterized protein</fullName>
    </submittedName>
</protein>
<accession>A0AAV5QPG2</accession>
<evidence type="ECO:0000256" key="1">
    <source>
        <dbReference type="ARBA" id="ARBA00010552"/>
    </source>
</evidence>
<proteinExistence type="inferred from homology"/>
<dbReference type="AlphaFoldDB" id="A0AAV5QPG2"/>
<dbReference type="FunFam" id="3.30.1330.40:FF:000001">
    <property type="entry name" value="L-PSP family endoribonuclease"/>
    <property type="match status" value="1"/>
</dbReference>
<dbReference type="GO" id="GO:0005829">
    <property type="term" value="C:cytosol"/>
    <property type="evidence" value="ECO:0007669"/>
    <property type="project" value="TreeGrafter"/>
</dbReference>
<reference evidence="2 3" key="1">
    <citation type="journal article" date="2023" name="Elife">
        <title>Identification of key yeast species and microbe-microbe interactions impacting larval growth of Drosophila in the wild.</title>
        <authorList>
            <person name="Mure A."/>
            <person name="Sugiura Y."/>
            <person name="Maeda R."/>
            <person name="Honda K."/>
            <person name="Sakurai N."/>
            <person name="Takahashi Y."/>
            <person name="Watada M."/>
            <person name="Katoh T."/>
            <person name="Gotoh A."/>
            <person name="Gotoh Y."/>
            <person name="Taniguchi I."/>
            <person name="Nakamura K."/>
            <person name="Hayashi T."/>
            <person name="Katayama T."/>
            <person name="Uemura T."/>
            <person name="Hattori Y."/>
        </authorList>
    </citation>
    <scope>NUCLEOTIDE SEQUENCE [LARGE SCALE GENOMIC DNA]</scope>
    <source>
        <strain evidence="2 3">SC-9</strain>
    </source>
</reference>
<evidence type="ECO:0000313" key="3">
    <source>
        <dbReference type="Proteomes" id="UP001360560"/>
    </source>
</evidence>
<dbReference type="SUPFAM" id="SSF55298">
    <property type="entry name" value="YjgF-like"/>
    <property type="match status" value="1"/>
</dbReference>
<dbReference type="RefSeq" id="XP_064853447.1">
    <property type="nucleotide sequence ID" value="XM_064997375.1"/>
</dbReference>
<name>A0AAV5QPG2_9ASCO</name>
<comment type="similarity">
    <text evidence="1">Belongs to the RutC family.</text>
</comment>
<dbReference type="PANTHER" id="PTHR11803">
    <property type="entry name" value="2-IMINOBUTANOATE/2-IMINOPROPANOATE DEAMINASE RIDA"/>
    <property type="match status" value="1"/>
</dbReference>
<dbReference type="GO" id="GO:0005739">
    <property type="term" value="C:mitochondrion"/>
    <property type="evidence" value="ECO:0007669"/>
    <property type="project" value="TreeGrafter"/>
</dbReference>
<evidence type="ECO:0000313" key="2">
    <source>
        <dbReference type="EMBL" id="GMM36451.1"/>
    </source>
</evidence>
<dbReference type="Gene3D" id="3.30.1330.40">
    <property type="entry name" value="RutC-like"/>
    <property type="match status" value="1"/>
</dbReference>
<dbReference type="PANTHER" id="PTHR11803:SF58">
    <property type="entry name" value="PROTEIN HMF1-RELATED"/>
    <property type="match status" value="1"/>
</dbReference>
<sequence length="128" mass="13920">MAVAITTEQLGRPSGLISPAYKSNGLVFASGHVGMDYSTNSLKETVEEQTVQAIENLKKTVEAAGSSLSKVIKISLFISDGADSAKVNAIYKQYFPNKPARYCVVVQFPNKKIKVEMDCVAEYSQSHL</sequence>
<keyword evidence="3" id="KW-1185">Reference proteome</keyword>